<keyword evidence="2 3" id="KW-0812">Transmembrane</keyword>
<feature type="compositionally biased region" description="Low complexity" evidence="1">
    <location>
        <begin position="1"/>
        <end position="21"/>
    </location>
</feature>
<evidence type="ECO:0000256" key="1">
    <source>
        <dbReference type="SAM" id="MobiDB-lite"/>
    </source>
</evidence>
<dbReference type="GO" id="GO:0016020">
    <property type="term" value="C:membrane"/>
    <property type="evidence" value="ECO:0007669"/>
    <property type="project" value="TreeGrafter"/>
</dbReference>
<feature type="compositionally biased region" description="Basic and acidic residues" evidence="1">
    <location>
        <begin position="22"/>
        <end position="37"/>
    </location>
</feature>
<keyword evidence="2" id="KW-1133">Transmembrane helix</keyword>
<accession>A0A7J8CKF5</accession>
<evidence type="ECO:0000313" key="4">
    <source>
        <dbReference type="Proteomes" id="UP000593571"/>
    </source>
</evidence>
<feature type="compositionally biased region" description="Basic and acidic residues" evidence="1">
    <location>
        <begin position="128"/>
        <end position="139"/>
    </location>
</feature>
<proteinExistence type="predicted"/>
<evidence type="ECO:0000256" key="2">
    <source>
        <dbReference type="SAM" id="Phobius"/>
    </source>
</evidence>
<sequence>MPPKQAAEGTTAAEGNPAAPAAEKDPAAATTESKEQEDPIQTPEELAFHAPIYLGLTILAVIIFPPLGAPAAFFCYKTWRANKKSEWEQAYVNSSPLPDRIHHQDTNQPNRPPCKKPTAETSPSQETHQAKELDIHAIH</sequence>
<feature type="transmembrane region" description="Helical" evidence="2">
    <location>
        <begin position="52"/>
        <end position="76"/>
    </location>
</feature>
<dbReference type="EMBL" id="JACASE010000014">
    <property type="protein sequence ID" value="KAF6411340.1"/>
    <property type="molecule type" value="Genomic_DNA"/>
</dbReference>
<dbReference type="PANTHER" id="PTHR14768:SF5">
    <property type="entry name" value="TRANSMEMBRANE PROTEIN PMIS2"/>
    <property type="match status" value="1"/>
</dbReference>
<protein>
    <submittedName>
        <fullName evidence="3">PMIS2 transmembrane protein</fullName>
    </submittedName>
</protein>
<keyword evidence="2" id="KW-0472">Membrane</keyword>
<organism evidence="3 4">
    <name type="scientific">Rousettus aegyptiacus</name>
    <name type="common">Egyptian fruit bat</name>
    <name type="synonym">Pteropus aegyptiacus</name>
    <dbReference type="NCBI Taxonomy" id="9407"/>
    <lineage>
        <taxon>Eukaryota</taxon>
        <taxon>Metazoa</taxon>
        <taxon>Chordata</taxon>
        <taxon>Craniata</taxon>
        <taxon>Vertebrata</taxon>
        <taxon>Euteleostomi</taxon>
        <taxon>Mammalia</taxon>
        <taxon>Eutheria</taxon>
        <taxon>Laurasiatheria</taxon>
        <taxon>Chiroptera</taxon>
        <taxon>Yinpterochiroptera</taxon>
        <taxon>Pteropodoidea</taxon>
        <taxon>Pteropodidae</taxon>
        <taxon>Rousettinae</taxon>
        <taxon>Rousettus</taxon>
    </lineage>
</organism>
<dbReference type="AlphaFoldDB" id="A0A7J8CKF5"/>
<keyword evidence="4" id="KW-1185">Reference proteome</keyword>
<comment type="caution">
    <text evidence="3">The sequence shown here is derived from an EMBL/GenBank/DDBJ whole genome shotgun (WGS) entry which is preliminary data.</text>
</comment>
<feature type="region of interest" description="Disordered" evidence="1">
    <location>
        <begin position="94"/>
        <end position="139"/>
    </location>
</feature>
<name>A0A7J8CKF5_ROUAE</name>
<feature type="region of interest" description="Disordered" evidence="1">
    <location>
        <begin position="1"/>
        <end position="43"/>
    </location>
</feature>
<dbReference type="PANTHER" id="PTHR14768">
    <property type="entry name" value="UPF0338 PROTEIN"/>
    <property type="match status" value="1"/>
</dbReference>
<gene>
    <name evidence="3" type="ORF">HJG63_015539</name>
</gene>
<dbReference type="Proteomes" id="UP000593571">
    <property type="component" value="Unassembled WGS sequence"/>
</dbReference>
<reference evidence="3 4" key="1">
    <citation type="journal article" date="2020" name="Nature">
        <title>Six reference-quality genomes reveal evolution of bat adaptations.</title>
        <authorList>
            <person name="Jebb D."/>
            <person name="Huang Z."/>
            <person name="Pippel M."/>
            <person name="Hughes G.M."/>
            <person name="Lavrichenko K."/>
            <person name="Devanna P."/>
            <person name="Winkler S."/>
            <person name="Jermiin L.S."/>
            <person name="Skirmuntt E.C."/>
            <person name="Katzourakis A."/>
            <person name="Burkitt-Gray L."/>
            <person name="Ray D.A."/>
            <person name="Sullivan K.A.M."/>
            <person name="Roscito J.G."/>
            <person name="Kirilenko B.M."/>
            <person name="Davalos L.M."/>
            <person name="Corthals A.P."/>
            <person name="Power M.L."/>
            <person name="Jones G."/>
            <person name="Ransome R.D."/>
            <person name="Dechmann D.K.N."/>
            <person name="Locatelli A.G."/>
            <person name="Puechmaille S.J."/>
            <person name="Fedrigo O."/>
            <person name="Jarvis E.D."/>
            <person name="Hiller M."/>
            <person name="Vernes S.C."/>
            <person name="Myers E.W."/>
            <person name="Teeling E.C."/>
        </authorList>
    </citation>
    <scope>NUCLEOTIDE SEQUENCE [LARGE SCALE GENOMIC DNA]</scope>
    <source>
        <strain evidence="3">MRouAeg1</strain>
        <tissue evidence="3">Muscle</tissue>
    </source>
</reference>
<evidence type="ECO:0000313" key="3">
    <source>
        <dbReference type="EMBL" id="KAF6411340.1"/>
    </source>
</evidence>